<reference evidence="2" key="1">
    <citation type="submission" date="2016-10" db="EMBL/GenBank/DDBJ databases">
        <authorList>
            <person name="Varghese N."/>
            <person name="Submissions S."/>
        </authorList>
    </citation>
    <scope>NUCLEOTIDE SEQUENCE [LARGE SCALE GENOMIC DNA]</scope>
    <source>
        <strain evidence="2">CGMCC 1.11022</strain>
    </source>
</reference>
<evidence type="ECO:0000313" key="1">
    <source>
        <dbReference type="EMBL" id="SDK87426.1"/>
    </source>
</evidence>
<keyword evidence="2" id="KW-1185">Reference proteome</keyword>
<evidence type="ECO:0000313" key="2">
    <source>
        <dbReference type="Proteomes" id="UP000198894"/>
    </source>
</evidence>
<dbReference type="Proteomes" id="UP000198894">
    <property type="component" value="Unassembled WGS sequence"/>
</dbReference>
<proteinExistence type="predicted"/>
<dbReference type="AlphaFoldDB" id="A0A1G9FGF9"/>
<dbReference type="EMBL" id="FNEE01000022">
    <property type="protein sequence ID" value="SDK87426.1"/>
    <property type="molecule type" value="Genomic_DNA"/>
</dbReference>
<dbReference type="RefSeq" id="WP_139172692.1">
    <property type="nucleotide sequence ID" value="NZ_FNEE01000022.1"/>
</dbReference>
<protein>
    <submittedName>
        <fullName evidence="1">Uncharacterized protein</fullName>
    </submittedName>
</protein>
<organism evidence="1 2">
    <name type="scientific">Mesorhizobium muleiense</name>
    <dbReference type="NCBI Taxonomy" id="1004279"/>
    <lineage>
        <taxon>Bacteria</taxon>
        <taxon>Pseudomonadati</taxon>
        <taxon>Pseudomonadota</taxon>
        <taxon>Alphaproteobacteria</taxon>
        <taxon>Hyphomicrobiales</taxon>
        <taxon>Phyllobacteriaceae</taxon>
        <taxon>Mesorhizobium</taxon>
    </lineage>
</organism>
<name>A0A1G9FGF9_9HYPH</name>
<accession>A0A1G9FGF9</accession>
<gene>
    <name evidence="1" type="ORF">SAMN05428953_12232</name>
</gene>
<sequence length="146" mass="15897">MKPKDGQAGTWTVEGECKRLVARNEKLGCTGEVTRTKFSDGTITFRFSDGENWLVFRTKEATARLWQGYKTILDVDGVAFGPVGSAPEIITRIAGAGCSYGAPYFGQANIDCRAVVDFRMWAAAVNTDGRLPVPDSEYIPPTRSAP</sequence>